<dbReference type="AlphaFoldDB" id="G4TR01"/>
<feature type="region of interest" description="Disordered" evidence="6">
    <location>
        <begin position="25"/>
        <end position="46"/>
    </location>
</feature>
<gene>
    <name evidence="9" type="ORF">PIIN_07699</name>
</gene>
<dbReference type="HOGENOM" id="CLU_001666_8_3_1"/>
<evidence type="ECO:0000256" key="1">
    <source>
        <dbReference type="ARBA" id="ARBA00007913"/>
    </source>
</evidence>
<dbReference type="PANTHER" id="PTHR10887:SF517">
    <property type="entry name" value="RNA HELICASE NONSENSE MRNA REDUCING FACTOR"/>
    <property type="match status" value="1"/>
</dbReference>
<evidence type="ECO:0000256" key="6">
    <source>
        <dbReference type="SAM" id="MobiDB-lite"/>
    </source>
</evidence>
<evidence type="ECO:0000256" key="4">
    <source>
        <dbReference type="ARBA" id="ARBA00022806"/>
    </source>
</evidence>
<dbReference type="OrthoDB" id="6513042at2759"/>
<proteinExistence type="inferred from homology"/>
<comment type="caution">
    <text evidence="9">The sequence shown here is derived from an EMBL/GenBank/DDBJ whole genome shotgun (WGS) entry which is preliminary data.</text>
</comment>
<dbReference type="GO" id="GO:0000184">
    <property type="term" value="P:nuclear-transcribed mRNA catabolic process, nonsense-mediated decay"/>
    <property type="evidence" value="ECO:0007669"/>
    <property type="project" value="TreeGrafter"/>
</dbReference>
<dbReference type="OMA" id="CISASQI"/>
<dbReference type="Pfam" id="PF13086">
    <property type="entry name" value="AAA_11"/>
    <property type="match status" value="1"/>
</dbReference>
<dbReference type="InterPro" id="IPR027417">
    <property type="entry name" value="P-loop_NTPase"/>
</dbReference>
<protein>
    <submittedName>
        <fullName evidence="9">Related to regulator of nonsense transcripts 1</fullName>
    </submittedName>
</protein>
<keyword evidence="5" id="KW-0067">ATP-binding</keyword>
<dbReference type="Pfam" id="PF13087">
    <property type="entry name" value="AAA_12"/>
    <property type="match status" value="1"/>
</dbReference>
<evidence type="ECO:0000256" key="2">
    <source>
        <dbReference type="ARBA" id="ARBA00022741"/>
    </source>
</evidence>
<comment type="similarity">
    <text evidence="1">Belongs to the DNA2/NAM7 helicase family.</text>
</comment>
<dbReference type="SUPFAM" id="SSF52540">
    <property type="entry name" value="P-loop containing nucleoside triphosphate hydrolases"/>
    <property type="match status" value="1"/>
</dbReference>
<keyword evidence="4" id="KW-0347">Helicase</keyword>
<dbReference type="InterPro" id="IPR041679">
    <property type="entry name" value="DNA2/NAM7-like_C"/>
</dbReference>
<dbReference type="GO" id="GO:0005524">
    <property type="term" value="F:ATP binding"/>
    <property type="evidence" value="ECO:0007669"/>
    <property type="project" value="UniProtKB-KW"/>
</dbReference>
<feature type="domain" description="DNA2/NAM7 helicase-like C-terminal" evidence="8">
    <location>
        <begin position="551"/>
        <end position="769"/>
    </location>
</feature>
<keyword evidence="2" id="KW-0547">Nucleotide-binding</keyword>
<dbReference type="PANTHER" id="PTHR10887">
    <property type="entry name" value="DNA2/NAM7 HELICASE FAMILY"/>
    <property type="match status" value="1"/>
</dbReference>
<dbReference type="GO" id="GO:0005737">
    <property type="term" value="C:cytoplasm"/>
    <property type="evidence" value="ECO:0007669"/>
    <property type="project" value="TreeGrafter"/>
</dbReference>
<evidence type="ECO:0000313" key="10">
    <source>
        <dbReference type="Proteomes" id="UP000007148"/>
    </source>
</evidence>
<dbReference type="GO" id="GO:0005694">
    <property type="term" value="C:chromosome"/>
    <property type="evidence" value="ECO:0007669"/>
    <property type="project" value="UniProtKB-ARBA"/>
</dbReference>
<evidence type="ECO:0000313" key="9">
    <source>
        <dbReference type="EMBL" id="CCA73744.1"/>
    </source>
</evidence>
<evidence type="ECO:0000259" key="7">
    <source>
        <dbReference type="Pfam" id="PF13086"/>
    </source>
</evidence>
<sequence>MPEGSRRAIPSDLAIPNFVADQQAPYNLPFEKEDAQPNDMGGLASCSLTDDLKLPCSEPSSSRTVERQDEPNLRKLQPGDFLYKQVSAYQKHFTPLLEAEQHEESSRIQERLGQWPLELLVAEGYALVELSAFRYIKNGEKVHDGYTFSFVPPPGEFLGYNLFTRAQHLTVVPNPYSPLNFYHQQDVDLGFDAIPSGIVVHSSPEEIRVRFSTKDLKFPSNQLWRLDLAACDIAYLRMAAAMECLRDTPTEIEPGASQDKPRMKGTVLRERLLENWPTEGARNQDAIRPAGVGSSPLIDDPSILDWANRHSITPPVHKEGDPVVTLNASQTQAIALMFKERLSLVQGPPGTGKTRTIIEALRILKSHFKVEHPLLVCTYTNVAVDNLVEGIADAGMNPLRVGNEGGAQMERHPRWPEVVKIMNEIAQIRQIRDRLRREMGSAPSDQQKESISRLGNKIHLLRESKAKLESAMRYMIFKSADVICTTCITAGSSAFRMMDFPVVFLDEASMSTEPASLIPLMHGCKHLALIGDHKQLPPVITSELAKEGGLGKSLFERLIEEGSVPSVMLDTQYRMHPSISAFPSDEFYGKALRDGTISPAGGVPATLAPPHSMHLARRKSKLTGEIPAVLFIHHDNHEISRDRSRANLEEMKIVAAVLEDLLLMNPGLRGRDIGIISPYVAQVRMLNKMLKEDSSWADAFRDALGDPRCHELQDVEIKTVDGFEGREKEIIIFSTVRNNSWGHIGFLADRRRMNVALTRAKRALFVVGSISTLSKGRHGGNFLDPEGEEMEKDVAKMVVQGSGDEWRKYIKFILAKEFFIEFNHPVDYRSPEEIQEFEKVAEAAHLSRST</sequence>
<dbReference type="InterPro" id="IPR045055">
    <property type="entry name" value="DNA2/NAM7-like"/>
</dbReference>
<accession>G4TR01</accession>
<dbReference type="Proteomes" id="UP000007148">
    <property type="component" value="Unassembled WGS sequence"/>
</dbReference>
<dbReference type="InterPro" id="IPR047187">
    <property type="entry name" value="SF1_C_Upf1"/>
</dbReference>
<dbReference type="GO" id="GO:0003724">
    <property type="term" value="F:RNA helicase activity"/>
    <property type="evidence" value="ECO:0007669"/>
    <property type="project" value="TreeGrafter"/>
</dbReference>
<dbReference type="STRING" id="1109443.G4TR01"/>
<evidence type="ECO:0000259" key="8">
    <source>
        <dbReference type="Pfam" id="PF13087"/>
    </source>
</evidence>
<dbReference type="FunFam" id="3.40.50.300:FF:000326">
    <property type="entry name" value="P-loop containing nucleoside triphosphate hydrolase"/>
    <property type="match status" value="1"/>
</dbReference>
<reference evidence="9 10" key="1">
    <citation type="journal article" date="2011" name="PLoS Pathog.">
        <title>Endophytic Life Strategies Decoded by Genome and Transcriptome Analyses of the Mutualistic Root Symbiont Piriformospora indica.</title>
        <authorList>
            <person name="Zuccaro A."/>
            <person name="Lahrmann U."/>
            <person name="Guldener U."/>
            <person name="Langen G."/>
            <person name="Pfiffi S."/>
            <person name="Biedenkopf D."/>
            <person name="Wong P."/>
            <person name="Samans B."/>
            <person name="Grimm C."/>
            <person name="Basiewicz M."/>
            <person name="Murat C."/>
            <person name="Martin F."/>
            <person name="Kogel K.H."/>
        </authorList>
    </citation>
    <scope>NUCLEOTIDE SEQUENCE [LARGE SCALE GENOMIC DNA]</scope>
    <source>
        <strain evidence="9 10">DSM 11827</strain>
    </source>
</reference>
<dbReference type="EMBL" id="CAFZ01000249">
    <property type="protein sequence ID" value="CCA73744.1"/>
    <property type="molecule type" value="Genomic_DNA"/>
</dbReference>
<keyword evidence="10" id="KW-1185">Reference proteome</keyword>
<dbReference type="GO" id="GO:0016787">
    <property type="term" value="F:hydrolase activity"/>
    <property type="evidence" value="ECO:0007669"/>
    <property type="project" value="UniProtKB-KW"/>
</dbReference>
<dbReference type="CDD" id="cd18808">
    <property type="entry name" value="SF1_C_Upf1"/>
    <property type="match status" value="1"/>
</dbReference>
<evidence type="ECO:0000256" key="5">
    <source>
        <dbReference type="ARBA" id="ARBA00022840"/>
    </source>
</evidence>
<feature type="domain" description="DNA2/NAM7 helicase helicase" evidence="7">
    <location>
        <begin position="326"/>
        <end position="543"/>
    </location>
</feature>
<dbReference type="InParanoid" id="G4TR01"/>
<dbReference type="InterPro" id="IPR041677">
    <property type="entry name" value="DNA2/NAM7_AAA_11"/>
</dbReference>
<organism evidence="9 10">
    <name type="scientific">Serendipita indica (strain DSM 11827)</name>
    <name type="common">Root endophyte fungus</name>
    <name type="synonym">Piriformospora indica</name>
    <dbReference type="NCBI Taxonomy" id="1109443"/>
    <lineage>
        <taxon>Eukaryota</taxon>
        <taxon>Fungi</taxon>
        <taxon>Dikarya</taxon>
        <taxon>Basidiomycota</taxon>
        <taxon>Agaricomycotina</taxon>
        <taxon>Agaricomycetes</taxon>
        <taxon>Sebacinales</taxon>
        <taxon>Serendipitaceae</taxon>
        <taxon>Serendipita</taxon>
    </lineage>
</organism>
<dbReference type="eggNOG" id="KOG1802">
    <property type="taxonomic scope" value="Eukaryota"/>
</dbReference>
<evidence type="ECO:0000256" key="3">
    <source>
        <dbReference type="ARBA" id="ARBA00022801"/>
    </source>
</evidence>
<keyword evidence="3" id="KW-0378">Hydrolase</keyword>
<name>G4TR01_SERID</name>
<dbReference type="Gene3D" id="3.40.50.300">
    <property type="entry name" value="P-loop containing nucleotide triphosphate hydrolases"/>
    <property type="match status" value="2"/>
</dbReference>